<feature type="signal peptide" evidence="1">
    <location>
        <begin position="1"/>
        <end position="26"/>
    </location>
</feature>
<organism evidence="2 3">
    <name type="scientific">Alteripontixanthobacter maritimus</name>
    <dbReference type="NCBI Taxonomy" id="2161824"/>
    <lineage>
        <taxon>Bacteria</taxon>
        <taxon>Pseudomonadati</taxon>
        <taxon>Pseudomonadota</taxon>
        <taxon>Alphaproteobacteria</taxon>
        <taxon>Sphingomonadales</taxon>
        <taxon>Erythrobacteraceae</taxon>
        <taxon>Alteripontixanthobacter</taxon>
    </lineage>
</organism>
<keyword evidence="1" id="KW-0732">Signal</keyword>
<reference evidence="2 3" key="1">
    <citation type="submission" date="2018-04" db="EMBL/GenBank/DDBJ databases">
        <title>Altererythrobacter sp. HME9302 genome sequencing and assembly.</title>
        <authorList>
            <person name="Kang H."/>
            <person name="Kim H."/>
            <person name="Joh K."/>
        </authorList>
    </citation>
    <scope>NUCLEOTIDE SEQUENCE [LARGE SCALE GENOMIC DNA]</scope>
    <source>
        <strain evidence="2 3">HME9302</strain>
    </source>
</reference>
<evidence type="ECO:0000256" key="1">
    <source>
        <dbReference type="SAM" id="SignalP"/>
    </source>
</evidence>
<keyword evidence="3" id="KW-1185">Reference proteome</keyword>
<evidence type="ECO:0000313" key="2">
    <source>
        <dbReference type="EMBL" id="RDC59461.1"/>
    </source>
</evidence>
<comment type="caution">
    <text evidence="2">The sequence shown here is derived from an EMBL/GenBank/DDBJ whole genome shotgun (WGS) entry which is preliminary data.</text>
</comment>
<gene>
    <name evidence="2" type="ORF">HME9302_00651</name>
</gene>
<name>A0A369Q3J7_9SPHN</name>
<proteinExistence type="predicted"/>
<evidence type="ECO:0000313" key="3">
    <source>
        <dbReference type="Proteomes" id="UP000253727"/>
    </source>
</evidence>
<protein>
    <submittedName>
        <fullName evidence="2">Uncharacterized protein</fullName>
    </submittedName>
</protein>
<feature type="chain" id="PRO_5016605243" evidence="1">
    <location>
        <begin position="27"/>
        <end position="184"/>
    </location>
</feature>
<dbReference type="EMBL" id="QBKA01000002">
    <property type="protein sequence ID" value="RDC59461.1"/>
    <property type="molecule type" value="Genomic_DNA"/>
</dbReference>
<accession>A0A369Q3J7</accession>
<dbReference type="AlphaFoldDB" id="A0A369Q3J7"/>
<sequence>MIMRFQKPLLLFPLFSLACCTSPAPAPTPAPPVAAPAPIPAPVVTPPVAAAPNSTDWMDAPLTAGDWSYASGSSLTRATFGPPGGNALFGIECLRGSGQMRLVRSGGSTQDISIRVRTESAERLLTAQPDAGGGPFVAAFLNARDPLLDAMAFSKGRFAIGAQGRDTLYVPAYPEVTRVIEDCR</sequence>
<dbReference type="PROSITE" id="PS51257">
    <property type="entry name" value="PROKAR_LIPOPROTEIN"/>
    <property type="match status" value="1"/>
</dbReference>
<dbReference type="Proteomes" id="UP000253727">
    <property type="component" value="Unassembled WGS sequence"/>
</dbReference>